<reference evidence="1 2" key="1">
    <citation type="submission" date="2024-09" db="EMBL/GenBank/DDBJ databases">
        <title>Floridaenema gen nov. (Aerosakkonemataceae, Aerosakkonematales ord. nov., Cyanobacteria) from benthic tropical and subtropical fresh waters, with the description of four new species.</title>
        <authorList>
            <person name="Moretto J.A."/>
            <person name="Berthold D.E."/>
            <person name="Lefler F.W."/>
            <person name="Huang I.-S."/>
            <person name="Laughinghouse H. IV."/>
        </authorList>
    </citation>
    <scope>NUCLEOTIDE SEQUENCE [LARGE SCALE GENOMIC DNA]</scope>
    <source>
        <strain evidence="1 2">BLCC-F50</strain>
    </source>
</reference>
<comment type="caution">
    <text evidence="1">The sequence shown here is derived from an EMBL/GenBank/DDBJ whole genome shotgun (WGS) entry which is preliminary data.</text>
</comment>
<organism evidence="1 2">
    <name type="scientific">Floridaenema flaviceps BLCC-F50</name>
    <dbReference type="NCBI Taxonomy" id="3153642"/>
    <lineage>
        <taxon>Bacteria</taxon>
        <taxon>Bacillati</taxon>
        <taxon>Cyanobacteriota</taxon>
        <taxon>Cyanophyceae</taxon>
        <taxon>Oscillatoriophycideae</taxon>
        <taxon>Aerosakkonematales</taxon>
        <taxon>Aerosakkonemataceae</taxon>
        <taxon>Floridanema</taxon>
        <taxon>Floridanema flaviceps</taxon>
    </lineage>
</organism>
<keyword evidence="2" id="KW-1185">Reference proteome</keyword>
<dbReference type="EMBL" id="JBHFNR010000250">
    <property type="protein sequence ID" value="MFB2897313.1"/>
    <property type="molecule type" value="Genomic_DNA"/>
</dbReference>
<proteinExistence type="predicted"/>
<name>A0ABV4XZZ6_9CYAN</name>
<sequence>MRITNNVFNDIHSLRFLDNSGKLPEWARGRFPKVIQPHPPSFKLIFALHLVNASGRSP</sequence>
<dbReference type="Proteomes" id="UP001576784">
    <property type="component" value="Unassembled WGS sequence"/>
</dbReference>
<evidence type="ECO:0000313" key="1">
    <source>
        <dbReference type="EMBL" id="MFB2897313.1"/>
    </source>
</evidence>
<protein>
    <submittedName>
        <fullName evidence="1">Uncharacterized protein</fullName>
    </submittedName>
</protein>
<evidence type="ECO:0000313" key="2">
    <source>
        <dbReference type="Proteomes" id="UP001576784"/>
    </source>
</evidence>
<accession>A0ABV4XZZ6</accession>
<dbReference type="RefSeq" id="WP_413266924.1">
    <property type="nucleotide sequence ID" value="NZ_JBHFNR010000250.1"/>
</dbReference>
<gene>
    <name evidence="1" type="ORF">ACE1CI_30725</name>
</gene>